<reference evidence="3" key="3">
    <citation type="submission" date="2015-06" db="UniProtKB">
        <authorList>
            <consortium name="EnsemblMetazoa"/>
        </authorList>
    </citation>
    <scope>IDENTIFICATION</scope>
</reference>
<protein>
    <submittedName>
        <fullName evidence="2 3">Uncharacterized protein</fullName>
    </submittedName>
</protein>
<reference evidence="4" key="1">
    <citation type="submission" date="2012-12" db="EMBL/GenBank/DDBJ databases">
        <authorList>
            <person name="Hellsten U."/>
            <person name="Grimwood J."/>
            <person name="Chapman J.A."/>
            <person name="Shapiro H."/>
            <person name="Aerts A."/>
            <person name="Otillar R.P."/>
            <person name="Terry A.Y."/>
            <person name="Boore J.L."/>
            <person name="Simakov O."/>
            <person name="Marletaz F."/>
            <person name="Cho S.-J."/>
            <person name="Edsinger-Gonzales E."/>
            <person name="Havlak P."/>
            <person name="Kuo D.-H."/>
            <person name="Larsson T."/>
            <person name="Lv J."/>
            <person name="Arendt D."/>
            <person name="Savage R."/>
            <person name="Osoegawa K."/>
            <person name="de Jong P."/>
            <person name="Lindberg D.R."/>
            <person name="Seaver E.C."/>
            <person name="Weisblat D.A."/>
            <person name="Putnam N.H."/>
            <person name="Grigoriev I.V."/>
            <person name="Rokhsar D.S."/>
        </authorList>
    </citation>
    <scope>NUCLEOTIDE SEQUENCE</scope>
    <source>
        <strain evidence="4">I ESC-2004</strain>
    </source>
</reference>
<dbReference type="HOGENOM" id="CLU_117812_1_1_1"/>
<dbReference type="EnsemblMetazoa" id="CapteT195037">
    <property type="protein sequence ID" value="CapteP195037"/>
    <property type="gene ID" value="CapteG195037"/>
</dbReference>
<evidence type="ECO:0000313" key="4">
    <source>
        <dbReference type="Proteomes" id="UP000014760"/>
    </source>
</evidence>
<feature type="compositionally biased region" description="Basic and acidic residues" evidence="1">
    <location>
        <begin position="53"/>
        <end position="75"/>
    </location>
</feature>
<dbReference type="EMBL" id="AMQN01007658">
    <property type="status" value="NOT_ANNOTATED_CDS"/>
    <property type="molecule type" value="Genomic_DNA"/>
</dbReference>
<keyword evidence="4" id="KW-1185">Reference proteome</keyword>
<dbReference type="EMBL" id="KB301107">
    <property type="protein sequence ID" value="ELU05909.1"/>
    <property type="molecule type" value="Genomic_DNA"/>
</dbReference>
<sequence length="170" mass="19588">MFQYFNKHEQKIKANECLHNYIAISKVTTTQPLGKFNHLHLDLSSNRFATDQEPVKSRRESESRPTQEMTGDLKRGGRLCNKAQQLSSFESEQEHGKMMERFAPAYLKDYDTDGSGSLPNELEVDMQVPSISTFSQEREEEYLFCLSGFLERDASFHRPALVLSEDEDGR</sequence>
<feature type="region of interest" description="Disordered" evidence="1">
    <location>
        <begin position="47"/>
        <end position="76"/>
    </location>
</feature>
<evidence type="ECO:0000256" key="1">
    <source>
        <dbReference type="SAM" id="MobiDB-lite"/>
    </source>
</evidence>
<dbReference type="AlphaFoldDB" id="R7UH88"/>
<accession>R7UH88</accession>
<evidence type="ECO:0000313" key="3">
    <source>
        <dbReference type="EnsemblMetazoa" id="CapteP195037"/>
    </source>
</evidence>
<reference evidence="2 4" key="2">
    <citation type="journal article" date="2013" name="Nature">
        <title>Insights into bilaterian evolution from three spiralian genomes.</title>
        <authorList>
            <person name="Simakov O."/>
            <person name="Marletaz F."/>
            <person name="Cho S.J."/>
            <person name="Edsinger-Gonzales E."/>
            <person name="Havlak P."/>
            <person name="Hellsten U."/>
            <person name="Kuo D.H."/>
            <person name="Larsson T."/>
            <person name="Lv J."/>
            <person name="Arendt D."/>
            <person name="Savage R."/>
            <person name="Osoegawa K."/>
            <person name="de Jong P."/>
            <person name="Grimwood J."/>
            <person name="Chapman J.A."/>
            <person name="Shapiro H."/>
            <person name="Aerts A."/>
            <person name="Otillar R.P."/>
            <person name="Terry A.Y."/>
            <person name="Boore J.L."/>
            <person name="Grigoriev I.V."/>
            <person name="Lindberg D.R."/>
            <person name="Seaver E.C."/>
            <person name="Weisblat D.A."/>
            <person name="Putnam N.H."/>
            <person name="Rokhsar D.S."/>
        </authorList>
    </citation>
    <scope>NUCLEOTIDE SEQUENCE</scope>
    <source>
        <strain evidence="2 4">I ESC-2004</strain>
    </source>
</reference>
<name>R7UH88_CAPTE</name>
<evidence type="ECO:0000313" key="2">
    <source>
        <dbReference type="EMBL" id="ELU05909.1"/>
    </source>
</evidence>
<gene>
    <name evidence="2" type="ORF">CAPTEDRAFT_195037</name>
</gene>
<proteinExistence type="predicted"/>
<organism evidence="2">
    <name type="scientific">Capitella teleta</name>
    <name type="common">Polychaete worm</name>
    <dbReference type="NCBI Taxonomy" id="283909"/>
    <lineage>
        <taxon>Eukaryota</taxon>
        <taxon>Metazoa</taxon>
        <taxon>Spiralia</taxon>
        <taxon>Lophotrochozoa</taxon>
        <taxon>Annelida</taxon>
        <taxon>Polychaeta</taxon>
        <taxon>Sedentaria</taxon>
        <taxon>Scolecida</taxon>
        <taxon>Capitellidae</taxon>
        <taxon>Capitella</taxon>
    </lineage>
</organism>
<dbReference type="Proteomes" id="UP000014760">
    <property type="component" value="Unassembled WGS sequence"/>
</dbReference>